<dbReference type="Gene3D" id="2.60.120.590">
    <property type="entry name" value="Alpha-ketoglutarate-dependent dioxygenase AlkB-like"/>
    <property type="match status" value="1"/>
</dbReference>
<name>A0A3R7N897_TRYRA</name>
<gene>
    <name evidence="1" type="ORF">TraAM80_08830</name>
</gene>
<dbReference type="EMBL" id="MKGL01000472">
    <property type="protein sequence ID" value="RNE98332.1"/>
    <property type="molecule type" value="Genomic_DNA"/>
</dbReference>
<comment type="caution">
    <text evidence="1">The sequence shown here is derived from an EMBL/GenBank/DDBJ whole genome shotgun (WGS) entry which is preliminary data.</text>
</comment>
<evidence type="ECO:0000313" key="2">
    <source>
        <dbReference type="Proteomes" id="UP000283634"/>
    </source>
</evidence>
<organism evidence="1 2">
    <name type="scientific">Trypanosoma rangeli</name>
    <dbReference type="NCBI Taxonomy" id="5698"/>
    <lineage>
        <taxon>Eukaryota</taxon>
        <taxon>Discoba</taxon>
        <taxon>Euglenozoa</taxon>
        <taxon>Kinetoplastea</taxon>
        <taxon>Metakinetoplastina</taxon>
        <taxon>Trypanosomatida</taxon>
        <taxon>Trypanosomatidae</taxon>
        <taxon>Trypanosoma</taxon>
        <taxon>Herpetosoma</taxon>
    </lineage>
</organism>
<dbReference type="GeneID" id="40332763"/>
<dbReference type="SUPFAM" id="SSF51197">
    <property type="entry name" value="Clavaminate synthase-like"/>
    <property type="match status" value="1"/>
</dbReference>
<proteinExistence type="predicted"/>
<protein>
    <submittedName>
        <fullName evidence="1">Alkylated DNA repair protein alkB like protein 7</fullName>
    </submittedName>
</protein>
<dbReference type="PANTHER" id="PTHR21052">
    <property type="entry name" value="SPERMATOGENESIS ASSOCIATED 11-RELATED"/>
    <property type="match status" value="1"/>
</dbReference>
<reference evidence="1 2" key="1">
    <citation type="journal article" date="2018" name="BMC Genomics">
        <title>Genomic comparison of Trypanosoma conorhini and Trypanosoma rangeli to Trypanosoma cruzi strains of high and low virulence.</title>
        <authorList>
            <person name="Bradwell K.R."/>
            <person name="Koparde V.N."/>
            <person name="Matveyev A.V."/>
            <person name="Serrano M.G."/>
            <person name="Alves J.M."/>
            <person name="Parikh H."/>
            <person name="Huang B."/>
            <person name="Lee V."/>
            <person name="Espinosa-Alvarez O."/>
            <person name="Ortiz P.A."/>
            <person name="Costa-Martins A.G."/>
            <person name="Teixeira M.M."/>
            <person name="Buck G.A."/>
        </authorList>
    </citation>
    <scope>NUCLEOTIDE SEQUENCE [LARGE SCALE GENOMIC DNA]</scope>
    <source>
        <strain evidence="1 2">AM80</strain>
    </source>
</reference>
<dbReference type="Proteomes" id="UP000283634">
    <property type="component" value="Unassembled WGS sequence"/>
</dbReference>
<dbReference type="PANTHER" id="PTHR21052:SF0">
    <property type="entry name" value="ALPHA-KETOGLUTARATE-DEPENDENT DIOXYGENASE ALKB HOMOLOG 7, MITOCHONDRIAL"/>
    <property type="match status" value="1"/>
</dbReference>
<sequence length="139" mass="15575">MTASIFLRLSASGFISAHLDDSRNSSGIVAGLRLGSARAMTLKHPRRPEERVELLLAPHTFYGLIGNACYEWEHSVDWEAVDNEHLERVRGNLLAKGSPIVFDGRKTQYKRAERTAIIFRGVPPLEPLLSKMQKKHPTA</sequence>
<dbReference type="InterPro" id="IPR032870">
    <property type="entry name" value="ALKBH7-like"/>
</dbReference>
<evidence type="ECO:0000313" key="1">
    <source>
        <dbReference type="EMBL" id="RNE98332.1"/>
    </source>
</evidence>
<dbReference type="AlphaFoldDB" id="A0A3R7N897"/>
<dbReference type="InterPro" id="IPR037151">
    <property type="entry name" value="AlkB-like_sf"/>
</dbReference>
<accession>A0A3R7N897</accession>
<dbReference type="RefSeq" id="XP_029234580.1">
    <property type="nucleotide sequence ID" value="XM_029385556.1"/>
</dbReference>
<dbReference type="GO" id="GO:0006631">
    <property type="term" value="P:fatty acid metabolic process"/>
    <property type="evidence" value="ECO:0007669"/>
    <property type="project" value="TreeGrafter"/>
</dbReference>
<dbReference type="GO" id="GO:0005759">
    <property type="term" value="C:mitochondrial matrix"/>
    <property type="evidence" value="ECO:0007669"/>
    <property type="project" value="TreeGrafter"/>
</dbReference>
<keyword evidence="2" id="KW-1185">Reference proteome</keyword>
<dbReference type="GO" id="GO:0006974">
    <property type="term" value="P:DNA damage response"/>
    <property type="evidence" value="ECO:0007669"/>
    <property type="project" value="InterPro"/>
</dbReference>
<dbReference type="OrthoDB" id="28127at2759"/>